<dbReference type="Proteomes" id="UP000248916">
    <property type="component" value="Unassembled WGS sequence"/>
</dbReference>
<organism evidence="1 2">
    <name type="scientific">Palleronia aestuarii</name>
    <dbReference type="NCBI Taxonomy" id="568105"/>
    <lineage>
        <taxon>Bacteria</taxon>
        <taxon>Pseudomonadati</taxon>
        <taxon>Pseudomonadota</taxon>
        <taxon>Alphaproteobacteria</taxon>
        <taxon>Rhodobacterales</taxon>
        <taxon>Roseobacteraceae</taxon>
        <taxon>Palleronia</taxon>
    </lineage>
</organism>
<dbReference type="AlphaFoldDB" id="A0A2W7MXV6"/>
<dbReference type="EMBL" id="QKZL01000023">
    <property type="protein sequence ID" value="PZX12441.1"/>
    <property type="molecule type" value="Genomic_DNA"/>
</dbReference>
<evidence type="ECO:0000313" key="2">
    <source>
        <dbReference type="Proteomes" id="UP000248916"/>
    </source>
</evidence>
<gene>
    <name evidence="1" type="ORF">LX81_03545</name>
</gene>
<comment type="caution">
    <text evidence="1">The sequence shown here is derived from an EMBL/GenBank/DDBJ whole genome shotgun (WGS) entry which is preliminary data.</text>
</comment>
<evidence type="ECO:0000313" key="1">
    <source>
        <dbReference type="EMBL" id="PZX12441.1"/>
    </source>
</evidence>
<protein>
    <submittedName>
        <fullName evidence="1">Uncharacterized protein</fullName>
    </submittedName>
</protein>
<reference evidence="1 2" key="1">
    <citation type="submission" date="2018-06" db="EMBL/GenBank/DDBJ databases">
        <title>Genomic Encyclopedia of Archaeal and Bacterial Type Strains, Phase II (KMG-II): from individual species to whole genera.</title>
        <authorList>
            <person name="Goeker M."/>
        </authorList>
    </citation>
    <scope>NUCLEOTIDE SEQUENCE [LARGE SCALE GENOMIC DNA]</scope>
    <source>
        <strain evidence="1 2">DSM 22009</strain>
    </source>
</reference>
<proteinExistence type="predicted"/>
<keyword evidence="2" id="KW-1185">Reference proteome</keyword>
<sequence length="115" mass="12724">MRETRHPVILATHIQPAIEDGAWIEVECVEAAEPSGNTHRGGWKIYVCALDPDGDVQRAVHVTGRNLEARIFKTVKGLTSFALELGLHVISFPVLAGKWGIWRFGTSKIPEDHTV</sequence>
<name>A0A2W7MXV6_9RHOB</name>
<accession>A0A2W7MXV6</accession>